<dbReference type="EMBL" id="JAJIRN010000011">
    <property type="protein sequence ID" value="MCV2370882.1"/>
    <property type="molecule type" value="Genomic_DNA"/>
</dbReference>
<evidence type="ECO:0000256" key="2">
    <source>
        <dbReference type="SAM" id="SignalP"/>
    </source>
</evidence>
<dbReference type="Proteomes" id="UP001209701">
    <property type="component" value="Unassembled WGS sequence"/>
</dbReference>
<feature type="compositionally biased region" description="Basic residues" evidence="1">
    <location>
        <begin position="135"/>
        <end position="147"/>
    </location>
</feature>
<name>A0ABT2YLE9_9BURK</name>
<gene>
    <name evidence="3" type="ORF">LNV07_22580</name>
</gene>
<keyword evidence="4" id="KW-1185">Reference proteome</keyword>
<feature type="signal peptide" evidence="2">
    <location>
        <begin position="1"/>
        <end position="22"/>
    </location>
</feature>
<feature type="region of interest" description="Disordered" evidence="1">
    <location>
        <begin position="111"/>
        <end position="147"/>
    </location>
</feature>
<feature type="compositionally biased region" description="Basic and acidic residues" evidence="1">
    <location>
        <begin position="115"/>
        <end position="127"/>
    </location>
</feature>
<dbReference type="RefSeq" id="WP_263573466.1">
    <property type="nucleotide sequence ID" value="NZ_JAJIRN010000011.1"/>
</dbReference>
<proteinExistence type="predicted"/>
<accession>A0ABT2YLE9</accession>
<organism evidence="3 4">
    <name type="scientific">Roseateles oligotrophus</name>
    <dbReference type="NCBI Taxonomy" id="1769250"/>
    <lineage>
        <taxon>Bacteria</taxon>
        <taxon>Pseudomonadati</taxon>
        <taxon>Pseudomonadota</taxon>
        <taxon>Betaproteobacteria</taxon>
        <taxon>Burkholderiales</taxon>
        <taxon>Sphaerotilaceae</taxon>
        <taxon>Roseateles</taxon>
    </lineage>
</organism>
<evidence type="ECO:0000256" key="1">
    <source>
        <dbReference type="SAM" id="MobiDB-lite"/>
    </source>
</evidence>
<reference evidence="3 4" key="1">
    <citation type="submission" date="2021-11" db="EMBL/GenBank/DDBJ databases">
        <authorList>
            <person name="Liang Q."/>
            <person name="Mou H."/>
            <person name="Liu Z."/>
        </authorList>
    </citation>
    <scope>NUCLEOTIDE SEQUENCE [LARGE SCALE GENOMIC DNA]</scope>
    <source>
        <strain evidence="3 4">CHU3</strain>
    </source>
</reference>
<comment type="caution">
    <text evidence="3">The sequence shown here is derived from an EMBL/GenBank/DDBJ whole genome shotgun (WGS) entry which is preliminary data.</text>
</comment>
<evidence type="ECO:0000313" key="4">
    <source>
        <dbReference type="Proteomes" id="UP001209701"/>
    </source>
</evidence>
<sequence length="147" mass="16351">MKRLAFALTCVVGLLIAASAKAADIGVSINIGQPGFYGHIDIGNAPQPRLIYAKPIMIEHSRQYVAPVYLRVSPGHEKDWRKHCKHYNACGQNVYFVRDDWYQNEYVPHYQSRGESGRGERDREEHGNGNGNGHGKGHGKGKGKGHD</sequence>
<evidence type="ECO:0000313" key="3">
    <source>
        <dbReference type="EMBL" id="MCV2370882.1"/>
    </source>
</evidence>
<keyword evidence="2" id="KW-0732">Signal</keyword>
<protein>
    <recommendedName>
        <fullName evidence="5">Lipoprotein</fullName>
    </recommendedName>
</protein>
<evidence type="ECO:0008006" key="5">
    <source>
        <dbReference type="Google" id="ProtNLM"/>
    </source>
</evidence>
<feature type="chain" id="PRO_5045213415" description="Lipoprotein" evidence="2">
    <location>
        <begin position="23"/>
        <end position="147"/>
    </location>
</feature>